<gene>
    <name evidence="2" type="ORF">GCM10011352_38340</name>
</gene>
<comment type="caution">
    <text evidence="2">The sequence shown here is derived from an EMBL/GenBank/DDBJ whole genome shotgun (WGS) entry which is preliminary data.</text>
</comment>
<dbReference type="RefSeq" id="WP_188751324.1">
    <property type="nucleotide sequence ID" value="NZ_BMIJ01000008.1"/>
</dbReference>
<protein>
    <recommendedName>
        <fullName evidence="4">Lipoprotein</fullName>
    </recommendedName>
</protein>
<keyword evidence="1" id="KW-0732">Signal</keyword>
<proteinExistence type="predicted"/>
<keyword evidence="3" id="KW-1185">Reference proteome</keyword>
<dbReference type="EMBL" id="BMIJ01000008">
    <property type="protein sequence ID" value="GGC08350.1"/>
    <property type="molecule type" value="Genomic_DNA"/>
</dbReference>
<feature type="chain" id="PRO_5045435836" description="Lipoprotein" evidence="1">
    <location>
        <begin position="29"/>
        <end position="177"/>
    </location>
</feature>
<reference evidence="3" key="1">
    <citation type="journal article" date="2019" name="Int. J. Syst. Evol. Microbiol.">
        <title>The Global Catalogue of Microorganisms (GCM) 10K type strain sequencing project: providing services to taxonomists for standard genome sequencing and annotation.</title>
        <authorList>
            <consortium name="The Broad Institute Genomics Platform"/>
            <consortium name="The Broad Institute Genome Sequencing Center for Infectious Disease"/>
            <person name="Wu L."/>
            <person name="Ma J."/>
        </authorList>
    </citation>
    <scope>NUCLEOTIDE SEQUENCE [LARGE SCALE GENOMIC DNA]</scope>
    <source>
        <strain evidence="3">CGMCC 1.15341</strain>
    </source>
</reference>
<feature type="signal peptide" evidence="1">
    <location>
        <begin position="1"/>
        <end position="28"/>
    </location>
</feature>
<evidence type="ECO:0008006" key="4">
    <source>
        <dbReference type="Google" id="ProtNLM"/>
    </source>
</evidence>
<dbReference type="Proteomes" id="UP000629025">
    <property type="component" value="Unassembled WGS sequence"/>
</dbReference>
<sequence>MNSFFGSKRPACRLLIPVVCALMLAACAQKPQPQPVAKKPAPKPAPPPPSLVIRDMHPAAPEKHGVVAAHIDFVNGTPNTLEYVMFKTTAYTADGKLVRAKKTGRANAWLRVAGPFAPGESSGDKRWEKVWQNSQLSCFRIEGAELIDVNGVVEYFEADRIKLLPELASKGACEGNS</sequence>
<name>A0ABQ1KS93_9GAMM</name>
<evidence type="ECO:0000313" key="3">
    <source>
        <dbReference type="Proteomes" id="UP000629025"/>
    </source>
</evidence>
<evidence type="ECO:0000256" key="1">
    <source>
        <dbReference type="SAM" id="SignalP"/>
    </source>
</evidence>
<organism evidence="2 3">
    <name type="scientific">Marinobacterium zhoushanense</name>
    <dbReference type="NCBI Taxonomy" id="1679163"/>
    <lineage>
        <taxon>Bacteria</taxon>
        <taxon>Pseudomonadati</taxon>
        <taxon>Pseudomonadota</taxon>
        <taxon>Gammaproteobacteria</taxon>
        <taxon>Oceanospirillales</taxon>
        <taxon>Oceanospirillaceae</taxon>
        <taxon>Marinobacterium</taxon>
    </lineage>
</organism>
<accession>A0ABQ1KS93</accession>
<evidence type="ECO:0000313" key="2">
    <source>
        <dbReference type="EMBL" id="GGC08350.1"/>
    </source>
</evidence>